<dbReference type="InterPro" id="IPR008983">
    <property type="entry name" value="Tumour_necrosis_fac-like_dom"/>
</dbReference>
<protein>
    <recommendedName>
        <fullName evidence="5">THD domain-containing protein</fullName>
    </recommendedName>
</protein>
<dbReference type="AlphaFoldDB" id="A0ABD0KBA2"/>
<comment type="subcellular location">
    <subcellularLocation>
        <location evidence="1">Membrane</location>
    </subcellularLocation>
</comment>
<feature type="domain" description="THD" evidence="5">
    <location>
        <begin position="33"/>
        <end position="126"/>
    </location>
</feature>
<dbReference type="GO" id="GO:0016020">
    <property type="term" value="C:membrane"/>
    <property type="evidence" value="ECO:0007669"/>
    <property type="project" value="UniProtKB-SubCell"/>
</dbReference>
<keyword evidence="3" id="KW-0202">Cytokine</keyword>
<evidence type="ECO:0000256" key="3">
    <source>
        <dbReference type="ARBA" id="ARBA00022514"/>
    </source>
</evidence>
<dbReference type="Proteomes" id="UP001519460">
    <property type="component" value="Unassembled WGS sequence"/>
</dbReference>
<accession>A0ABD0KBA2</accession>
<evidence type="ECO:0000256" key="1">
    <source>
        <dbReference type="ARBA" id="ARBA00004370"/>
    </source>
</evidence>
<comment type="similarity">
    <text evidence="2">Belongs to the tumor necrosis factor family.</text>
</comment>
<dbReference type="EMBL" id="JACVVK020000210">
    <property type="protein sequence ID" value="KAK7484404.1"/>
    <property type="molecule type" value="Genomic_DNA"/>
</dbReference>
<dbReference type="PANTHER" id="PTHR11471:SF13">
    <property type="entry name" value="TNF FAMILY PROFILE DOMAIN-CONTAINING PROTEIN"/>
    <property type="match status" value="1"/>
</dbReference>
<comment type="caution">
    <text evidence="6">The sequence shown here is derived from an EMBL/GenBank/DDBJ whole genome shotgun (WGS) entry which is preliminary data.</text>
</comment>
<dbReference type="Gene3D" id="2.60.120.40">
    <property type="match status" value="1"/>
</dbReference>
<name>A0ABD0KBA2_9CAEN</name>
<reference evidence="6 7" key="1">
    <citation type="journal article" date="2023" name="Sci. Data">
        <title>Genome assembly of the Korean intertidal mud-creeper Batillaria attramentaria.</title>
        <authorList>
            <person name="Patra A.K."/>
            <person name="Ho P.T."/>
            <person name="Jun S."/>
            <person name="Lee S.J."/>
            <person name="Kim Y."/>
            <person name="Won Y.J."/>
        </authorList>
    </citation>
    <scope>NUCLEOTIDE SEQUENCE [LARGE SCALE GENOMIC DNA]</scope>
    <source>
        <strain evidence="6">Wonlab-2016</strain>
    </source>
</reference>
<evidence type="ECO:0000256" key="4">
    <source>
        <dbReference type="ARBA" id="ARBA00023136"/>
    </source>
</evidence>
<dbReference type="GO" id="GO:0005615">
    <property type="term" value="C:extracellular space"/>
    <property type="evidence" value="ECO:0007669"/>
    <property type="project" value="UniProtKB-KW"/>
</dbReference>
<keyword evidence="4" id="KW-0472">Membrane</keyword>
<organism evidence="6 7">
    <name type="scientific">Batillaria attramentaria</name>
    <dbReference type="NCBI Taxonomy" id="370345"/>
    <lineage>
        <taxon>Eukaryota</taxon>
        <taxon>Metazoa</taxon>
        <taxon>Spiralia</taxon>
        <taxon>Lophotrochozoa</taxon>
        <taxon>Mollusca</taxon>
        <taxon>Gastropoda</taxon>
        <taxon>Caenogastropoda</taxon>
        <taxon>Sorbeoconcha</taxon>
        <taxon>Cerithioidea</taxon>
        <taxon>Batillariidae</taxon>
        <taxon>Batillaria</taxon>
    </lineage>
</organism>
<gene>
    <name evidence="6" type="ORF">BaRGS_00024289</name>
</gene>
<dbReference type="GO" id="GO:0005125">
    <property type="term" value="F:cytokine activity"/>
    <property type="evidence" value="ECO:0007669"/>
    <property type="project" value="UniProtKB-KW"/>
</dbReference>
<evidence type="ECO:0000313" key="6">
    <source>
        <dbReference type="EMBL" id="KAK7484404.1"/>
    </source>
</evidence>
<dbReference type="Pfam" id="PF00229">
    <property type="entry name" value="TNF"/>
    <property type="match status" value="1"/>
</dbReference>
<evidence type="ECO:0000313" key="7">
    <source>
        <dbReference type="Proteomes" id="UP001519460"/>
    </source>
</evidence>
<dbReference type="InterPro" id="IPR006052">
    <property type="entry name" value="TNF_dom"/>
</dbReference>
<proteinExistence type="inferred from homology"/>
<sequence length="135" mass="15048">MICFAETQPGQFSVTFPEKDASAATRDSGSIVLENAVVKIKQRAHYYVYSQVPFRLISPDPASNLTQFLYRIRSGEEDVLLQNSVLPCQVVEESSLQSFAGGLFLLEKGEALSLRVSDPEAVDKTREFQFGVQRI</sequence>
<dbReference type="PANTHER" id="PTHR11471">
    <property type="entry name" value="TUMOR NECROSIS FACTOR FAMILY MEMBER"/>
    <property type="match status" value="1"/>
</dbReference>
<keyword evidence="7" id="KW-1185">Reference proteome</keyword>
<dbReference type="SUPFAM" id="SSF49842">
    <property type="entry name" value="TNF-like"/>
    <property type="match status" value="1"/>
</dbReference>
<evidence type="ECO:0000259" key="5">
    <source>
        <dbReference type="Pfam" id="PF00229"/>
    </source>
</evidence>
<evidence type="ECO:0000256" key="2">
    <source>
        <dbReference type="ARBA" id="ARBA00008670"/>
    </source>
</evidence>